<protein>
    <submittedName>
        <fullName evidence="1">Uncharacterized protein</fullName>
    </submittedName>
</protein>
<reference evidence="1 2" key="1">
    <citation type="journal article" date="2019" name="Commun. Biol.">
        <title>The bagworm genome reveals a unique fibroin gene that provides high tensile strength.</title>
        <authorList>
            <person name="Kono N."/>
            <person name="Nakamura H."/>
            <person name="Ohtoshi R."/>
            <person name="Tomita M."/>
            <person name="Numata K."/>
            <person name="Arakawa K."/>
        </authorList>
    </citation>
    <scope>NUCLEOTIDE SEQUENCE [LARGE SCALE GENOMIC DNA]</scope>
</reference>
<keyword evidence="2" id="KW-1185">Reference proteome</keyword>
<organism evidence="1 2">
    <name type="scientific">Eumeta variegata</name>
    <name type="common">Bagworm moth</name>
    <name type="synonym">Eumeta japonica</name>
    <dbReference type="NCBI Taxonomy" id="151549"/>
    <lineage>
        <taxon>Eukaryota</taxon>
        <taxon>Metazoa</taxon>
        <taxon>Ecdysozoa</taxon>
        <taxon>Arthropoda</taxon>
        <taxon>Hexapoda</taxon>
        <taxon>Insecta</taxon>
        <taxon>Pterygota</taxon>
        <taxon>Neoptera</taxon>
        <taxon>Endopterygota</taxon>
        <taxon>Lepidoptera</taxon>
        <taxon>Glossata</taxon>
        <taxon>Ditrysia</taxon>
        <taxon>Tineoidea</taxon>
        <taxon>Psychidae</taxon>
        <taxon>Oiketicinae</taxon>
        <taxon>Eumeta</taxon>
    </lineage>
</organism>
<name>A0A4C1XXB8_EUMVA</name>
<gene>
    <name evidence="1" type="ORF">EVAR_51810_1</name>
</gene>
<dbReference type="AlphaFoldDB" id="A0A4C1XXB8"/>
<evidence type="ECO:0000313" key="1">
    <source>
        <dbReference type="EMBL" id="GBP67753.1"/>
    </source>
</evidence>
<dbReference type="EMBL" id="BGZK01000990">
    <property type="protein sequence ID" value="GBP67753.1"/>
    <property type="molecule type" value="Genomic_DNA"/>
</dbReference>
<evidence type="ECO:0000313" key="2">
    <source>
        <dbReference type="Proteomes" id="UP000299102"/>
    </source>
</evidence>
<comment type="caution">
    <text evidence="1">The sequence shown here is derived from an EMBL/GenBank/DDBJ whole genome shotgun (WGS) entry which is preliminary data.</text>
</comment>
<sequence length="195" mass="22734">MRIQYHNVSHDDRSTLYLYLRFPRDTSAATRRRRENGERHATFIVHRFHGTRNLHYKIFIKHLHGKVELNSQVTNDVLHSRNRANSLSKIMPDPCPTRTRARSQTNTIFRTRRARTEPRNKSDARRPTRMLISINIMDHSGYVGMGERARRPQSRGARNSTWSTFCNYAGVLSSDVPSTGIIKKKKTSSVRFRTV</sequence>
<proteinExistence type="predicted"/>
<accession>A0A4C1XXB8</accession>
<dbReference type="Proteomes" id="UP000299102">
    <property type="component" value="Unassembled WGS sequence"/>
</dbReference>